<dbReference type="Pfam" id="PF12716">
    <property type="entry name" value="Apq12"/>
    <property type="match status" value="1"/>
</dbReference>
<keyword evidence="1" id="KW-1133">Transmembrane helix</keyword>
<keyword evidence="3" id="KW-1185">Reference proteome</keyword>
<gene>
    <name evidence="2" type="ORF">ATY40_BA7503173</name>
</gene>
<dbReference type="OrthoDB" id="10317042at2759"/>
<dbReference type="Proteomes" id="UP000094565">
    <property type="component" value="Chromosome 2"/>
</dbReference>
<dbReference type="InterPro" id="IPR024316">
    <property type="entry name" value="APQ12"/>
</dbReference>
<dbReference type="AlphaFoldDB" id="A0A1B2JB97"/>
<organism evidence="2 3">
    <name type="scientific">Komagataella pastoris</name>
    <name type="common">Yeast</name>
    <name type="synonym">Pichia pastoris</name>
    <dbReference type="NCBI Taxonomy" id="4922"/>
    <lineage>
        <taxon>Eukaryota</taxon>
        <taxon>Fungi</taxon>
        <taxon>Dikarya</taxon>
        <taxon>Ascomycota</taxon>
        <taxon>Saccharomycotina</taxon>
        <taxon>Pichiomycetes</taxon>
        <taxon>Pichiales</taxon>
        <taxon>Pichiaceae</taxon>
        <taxon>Komagataella</taxon>
    </lineage>
</organism>
<protein>
    <submittedName>
        <fullName evidence="2">BA75_03173T0</fullName>
    </submittedName>
</protein>
<name>A0A1B2JB97_PICPA</name>
<sequence>MSFESSSYNDQFQYVLLQILTQLSIYLRHVSYWGYKASVEYPQVVSLVITLLGLFITFFLIKKLVQLIINTTVFVLKLWIAIALVFLVYKMFDRGTLFFTEDLNYFYHNLEISQNWSGSIRSTNRLLIKVINQARFLLKLLLSTYLKDNEFLTFFRD</sequence>
<feature type="transmembrane region" description="Helical" evidence="1">
    <location>
        <begin position="67"/>
        <end position="89"/>
    </location>
</feature>
<feature type="transmembrane region" description="Helical" evidence="1">
    <location>
        <begin position="41"/>
        <end position="61"/>
    </location>
</feature>
<keyword evidence="1" id="KW-0812">Transmembrane</keyword>
<proteinExistence type="predicted"/>
<evidence type="ECO:0000313" key="2">
    <source>
        <dbReference type="EMBL" id="ANZ75317.1"/>
    </source>
</evidence>
<dbReference type="EMBL" id="CP014585">
    <property type="protein sequence ID" value="ANZ75317.1"/>
    <property type="molecule type" value="Genomic_DNA"/>
</dbReference>
<keyword evidence="1" id="KW-0472">Membrane</keyword>
<accession>A0A1B2JB97</accession>
<reference evidence="2 3" key="1">
    <citation type="submission" date="2016-02" db="EMBL/GenBank/DDBJ databases">
        <title>Comparative genomic and transcriptomic foundation for Pichia pastoris.</title>
        <authorList>
            <person name="Love K.R."/>
            <person name="Shah K.A."/>
            <person name="Whittaker C.A."/>
            <person name="Wu J."/>
            <person name="Bartlett M.C."/>
            <person name="Ma D."/>
            <person name="Leeson R.L."/>
            <person name="Priest M."/>
            <person name="Young S.K."/>
            <person name="Love J.C."/>
        </authorList>
    </citation>
    <scope>NUCLEOTIDE SEQUENCE [LARGE SCALE GENOMIC DNA]</scope>
    <source>
        <strain evidence="2 3">ATCC 28485</strain>
    </source>
</reference>
<evidence type="ECO:0000313" key="3">
    <source>
        <dbReference type="Proteomes" id="UP000094565"/>
    </source>
</evidence>
<evidence type="ECO:0000256" key="1">
    <source>
        <dbReference type="SAM" id="Phobius"/>
    </source>
</evidence>